<dbReference type="PRINTS" id="PR00035">
    <property type="entry name" value="HTHGNTR"/>
</dbReference>
<evidence type="ECO:0000259" key="4">
    <source>
        <dbReference type="PROSITE" id="PS50949"/>
    </source>
</evidence>
<accession>A0ABP6RAS6</accession>
<dbReference type="InterPro" id="IPR036388">
    <property type="entry name" value="WH-like_DNA-bd_sf"/>
</dbReference>
<protein>
    <submittedName>
        <fullName evidence="5">FCD domain-containing protein</fullName>
    </submittedName>
</protein>
<evidence type="ECO:0000256" key="3">
    <source>
        <dbReference type="ARBA" id="ARBA00023163"/>
    </source>
</evidence>
<dbReference type="Gene3D" id="1.10.10.10">
    <property type="entry name" value="Winged helix-like DNA-binding domain superfamily/Winged helix DNA-binding domain"/>
    <property type="match status" value="1"/>
</dbReference>
<dbReference type="SUPFAM" id="SSF48008">
    <property type="entry name" value="GntR ligand-binding domain-like"/>
    <property type="match status" value="1"/>
</dbReference>
<dbReference type="InterPro" id="IPR036390">
    <property type="entry name" value="WH_DNA-bd_sf"/>
</dbReference>
<keyword evidence="3" id="KW-0804">Transcription</keyword>
<dbReference type="PROSITE" id="PS50949">
    <property type="entry name" value="HTH_GNTR"/>
    <property type="match status" value="1"/>
</dbReference>
<dbReference type="InterPro" id="IPR008920">
    <property type="entry name" value="TF_FadR/GntR_C"/>
</dbReference>
<dbReference type="SMART" id="SM00895">
    <property type="entry name" value="FCD"/>
    <property type="match status" value="1"/>
</dbReference>
<evidence type="ECO:0000313" key="6">
    <source>
        <dbReference type="Proteomes" id="UP001501736"/>
    </source>
</evidence>
<keyword evidence="2" id="KW-0238">DNA-binding</keyword>
<dbReference type="Pfam" id="PF00392">
    <property type="entry name" value="GntR"/>
    <property type="match status" value="1"/>
</dbReference>
<sequence length="254" mass="27658">MSASSPDDSGPAIDWSPVPRSRAHELVIDAIEDQVMAGRLTVGDSLPPERDLATKLEVSRASVREAIRVLESQGVLQSRVGSGRSAGTVITAMPSAALTRLLRMHVGLSNFPVDDVVEVRVALERASVLLAAEHADEERLAAIREPLDRMESAEVPLEEFNDADTAFHVAIAEAAGNRLVADLTTAIRSSLRQVILRAFHDMDDSQDLRQSLQAQHREIYAAIAAGDGPRGTRLTEEHIRFAHRALPEMRRPAS</sequence>
<dbReference type="Gene3D" id="1.20.120.530">
    <property type="entry name" value="GntR ligand-binding domain-like"/>
    <property type="match status" value="1"/>
</dbReference>
<feature type="domain" description="HTH gntR-type" evidence="4">
    <location>
        <begin position="21"/>
        <end position="93"/>
    </location>
</feature>
<dbReference type="SUPFAM" id="SSF46785">
    <property type="entry name" value="Winged helix' DNA-binding domain"/>
    <property type="match status" value="1"/>
</dbReference>
<name>A0ABP6RAS6_9MICC</name>
<gene>
    <name evidence="5" type="ORF">GCM10020260_08940</name>
</gene>
<dbReference type="PANTHER" id="PTHR43537:SF5">
    <property type="entry name" value="UXU OPERON TRANSCRIPTIONAL REGULATOR"/>
    <property type="match status" value="1"/>
</dbReference>
<keyword evidence="1" id="KW-0805">Transcription regulation</keyword>
<reference evidence="6" key="1">
    <citation type="journal article" date="2019" name="Int. J. Syst. Evol. Microbiol.">
        <title>The Global Catalogue of Microorganisms (GCM) 10K type strain sequencing project: providing services to taxonomists for standard genome sequencing and annotation.</title>
        <authorList>
            <consortium name="The Broad Institute Genomics Platform"/>
            <consortium name="The Broad Institute Genome Sequencing Center for Infectious Disease"/>
            <person name="Wu L."/>
            <person name="Ma J."/>
        </authorList>
    </citation>
    <scope>NUCLEOTIDE SEQUENCE [LARGE SCALE GENOMIC DNA]</scope>
    <source>
        <strain evidence="6">JCM 11483</strain>
    </source>
</reference>
<proteinExistence type="predicted"/>
<dbReference type="InterPro" id="IPR011711">
    <property type="entry name" value="GntR_C"/>
</dbReference>
<dbReference type="EMBL" id="BAAAYG010000003">
    <property type="protein sequence ID" value="GAA3282234.1"/>
    <property type="molecule type" value="Genomic_DNA"/>
</dbReference>
<dbReference type="SMART" id="SM00345">
    <property type="entry name" value="HTH_GNTR"/>
    <property type="match status" value="1"/>
</dbReference>
<dbReference type="RefSeq" id="WP_344718603.1">
    <property type="nucleotide sequence ID" value="NZ_BAAAYG010000003.1"/>
</dbReference>
<dbReference type="CDD" id="cd07377">
    <property type="entry name" value="WHTH_GntR"/>
    <property type="match status" value="1"/>
</dbReference>
<evidence type="ECO:0000256" key="2">
    <source>
        <dbReference type="ARBA" id="ARBA00023125"/>
    </source>
</evidence>
<comment type="caution">
    <text evidence="5">The sequence shown here is derived from an EMBL/GenBank/DDBJ whole genome shotgun (WGS) entry which is preliminary data.</text>
</comment>
<dbReference type="PANTHER" id="PTHR43537">
    <property type="entry name" value="TRANSCRIPTIONAL REGULATOR, GNTR FAMILY"/>
    <property type="match status" value="1"/>
</dbReference>
<dbReference type="Proteomes" id="UP001501736">
    <property type="component" value="Unassembled WGS sequence"/>
</dbReference>
<organism evidence="5 6">
    <name type="scientific">Nesterenkonia halobia</name>
    <dbReference type="NCBI Taxonomy" id="37922"/>
    <lineage>
        <taxon>Bacteria</taxon>
        <taxon>Bacillati</taxon>
        <taxon>Actinomycetota</taxon>
        <taxon>Actinomycetes</taxon>
        <taxon>Micrococcales</taxon>
        <taxon>Micrococcaceae</taxon>
        <taxon>Nesterenkonia</taxon>
    </lineage>
</organism>
<evidence type="ECO:0000313" key="5">
    <source>
        <dbReference type="EMBL" id="GAA3282234.1"/>
    </source>
</evidence>
<dbReference type="Pfam" id="PF07729">
    <property type="entry name" value="FCD"/>
    <property type="match status" value="1"/>
</dbReference>
<evidence type="ECO:0000256" key="1">
    <source>
        <dbReference type="ARBA" id="ARBA00023015"/>
    </source>
</evidence>
<dbReference type="InterPro" id="IPR000524">
    <property type="entry name" value="Tscrpt_reg_HTH_GntR"/>
</dbReference>
<keyword evidence="6" id="KW-1185">Reference proteome</keyword>